<comment type="similarity">
    <text evidence="1">Belongs to the FLX family.</text>
</comment>
<reference evidence="7" key="1">
    <citation type="journal article" date="2019" name="Sci. Rep.">
        <title>Draft genome of Tanacetum cinerariifolium, the natural source of mosquito coil.</title>
        <authorList>
            <person name="Yamashiro T."/>
            <person name="Shiraishi A."/>
            <person name="Satake H."/>
            <person name="Nakayama K."/>
        </authorList>
    </citation>
    <scope>NUCLEOTIDE SEQUENCE</scope>
</reference>
<protein>
    <submittedName>
        <fullName evidence="7">Uncharacterized protein</fullName>
    </submittedName>
</protein>
<sequence length="128" mass="14690">MVFTAGETFEENYEHDQVTKKNSLTMARELEKFRAEVANIEKGNGRLRSTSIPIPENYEHDQVTEKNSLTMARELEKFHAEAANAEKRERASPINTDSKFRSAAAQGNNRSDIQFFRVAAILFFRNSF</sequence>
<keyword evidence="2" id="KW-0217">Developmental protein</keyword>
<evidence type="ECO:0000256" key="4">
    <source>
        <dbReference type="ARBA" id="ARBA00023054"/>
    </source>
</evidence>
<evidence type="ECO:0000256" key="6">
    <source>
        <dbReference type="SAM" id="MobiDB-lite"/>
    </source>
</evidence>
<evidence type="ECO:0000313" key="7">
    <source>
        <dbReference type="EMBL" id="GEU56138.1"/>
    </source>
</evidence>
<dbReference type="PANTHER" id="PTHR33405:SF7">
    <property type="entry name" value="PROTEIN FLX-LIKE 1"/>
    <property type="match status" value="1"/>
</dbReference>
<keyword evidence="3" id="KW-0221">Differentiation</keyword>
<gene>
    <name evidence="7" type="ORF">Tci_028116</name>
</gene>
<evidence type="ECO:0000256" key="2">
    <source>
        <dbReference type="ARBA" id="ARBA00022473"/>
    </source>
</evidence>
<comment type="caution">
    <text evidence="7">The sequence shown here is derived from an EMBL/GenBank/DDBJ whole genome shotgun (WGS) entry which is preliminary data.</text>
</comment>
<dbReference type="GO" id="GO:0009908">
    <property type="term" value="P:flower development"/>
    <property type="evidence" value="ECO:0007669"/>
    <property type="project" value="UniProtKB-KW"/>
</dbReference>
<keyword evidence="4" id="KW-0175">Coiled coil</keyword>
<feature type="region of interest" description="Disordered" evidence="6">
    <location>
        <begin position="83"/>
        <end position="103"/>
    </location>
</feature>
<dbReference type="PANTHER" id="PTHR33405">
    <property type="entry name" value="PROTEIN FLX-LIKE 2"/>
    <property type="match status" value="1"/>
</dbReference>
<evidence type="ECO:0000256" key="5">
    <source>
        <dbReference type="ARBA" id="ARBA00023089"/>
    </source>
</evidence>
<evidence type="ECO:0000256" key="3">
    <source>
        <dbReference type="ARBA" id="ARBA00022782"/>
    </source>
</evidence>
<name>A0A6L2L3A7_TANCI</name>
<dbReference type="EMBL" id="BKCJ010003613">
    <property type="protein sequence ID" value="GEU56138.1"/>
    <property type="molecule type" value="Genomic_DNA"/>
</dbReference>
<dbReference type="GO" id="GO:0030154">
    <property type="term" value="P:cell differentiation"/>
    <property type="evidence" value="ECO:0007669"/>
    <property type="project" value="UniProtKB-KW"/>
</dbReference>
<dbReference type="InterPro" id="IPR040353">
    <property type="entry name" value="FLX/FLX-like"/>
</dbReference>
<proteinExistence type="inferred from homology"/>
<organism evidence="7">
    <name type="scientific">Tanacetum cinerariifolium</name>
    <name type="common">Dalmatian daisy</name>
    <name type="synonym">Chrysanthemum cinerariifolium</name>
    <dbReference type="NCBI Taxonomy" id="118510"/>
    <lineage>
        <taxon>Eukaryota</taxon>
        <taxon>Viridiplantae</taxon>
        <taxon>Streptophyta</taxon>
        <taxon>Embryophyta</taxon>
        <taxon>Tracheophyta</taxon>
        <taxon>Spermatophyta</taxon>
        <taxon>Magnoliopsida</taxon>
        <taxon>eudicotyledons</taxon>
        <taxon>Gunneridae</taxon>
        <taxon>Pentapetalae</taxon>
        <taxon>asterids</taxon>
        <taxon>campanulids</taxon>
        <taxon>Asterales</taxon>
        <taxon>Asteraceae</taxon>
        <taxon>Asteroideae</taxon>
        <taxon>Anthemideae</taxon>
        <taxon>Anthemidinae</taxon>
        <taxon>Tanacetum</taxon>
    </lineage>
</organism>
<evidence type="ECO:0000256" key="1">
    <source>
        <dbReference type="ARBA" id="ARBA00005405"/>
    </source>
</evidence>
<accession>A0A6L2L3A7</accession>
<keyword evidence="5" id="KW-0287">Flowering</keyword>
<dbReference type="AlphaFoldDB" id="A0A6L2L3A7"/>